<dbReference type="EMBL" id="LGHE01000272">
    <property type="protein sequence ID" value="KUK99204.1"/>
    <property type="molecule type" value="Genomic_DNA"/>
</dbReference>
<evidence type="ECO:0000313" key="3">
    <source>
        <dbReference type="Proteomes" id="UP000054598"/>
    </source>
</evidence>
<organism evidence="2 3">
    <name type="scientific">Methanoculleus marisnigri</name>
    <dbReference type="NCBI Taxonomy" id="2198"/>
    <lineage>
        <taxon>Archaea</taxon>
        <taxon>Methanobacteriati</taxon>
        <taxon>Methanobacteriota</taxon>
        <taxon>Stenosarchaea group</taxon>
        <taxon>Methanomicrobia</taxon>
        <taxon>Methanomicrobiales</taxon>
        <taxon>Methanomicrobiaceae</taxon>
        <taxon>Methanoculleus</taxon>
    </lineage>
</organism>
<comment type="caution">
    <text evidence="2">The sequence shown here is derived from an EMBL/GenBank/DDBJ whole genome shotgun (WGS) entry which is preliminary data.</text>
</comment>
<dbReference type="PATRIC" id="fig|2198.3.peg.1952"/>
<accession>A0A117ME62</accession>
<dbReference type="AlphaFoldDB" id="A0A117ME62"/>
<feature type="non-terminal residue" evidence="2">
    <location>
        <position position="1"/>
    </location>
</feature>
<protein>
    <submittedName>
        <fullName evidence="2">Uncharacterized protein</fullName>
    </submittedName>
</protein>
<gene>
    <name evidence="2" type="ORF">XE10_1869</name>
</gene>
<dbReference type="Proteomes" id="UP000054598">
    <property type="component" value="Unassembled WGS sequence"/>
</dbReference>
<evidence type="ECO:0000256" key="1">
    <source>
        <dbReference type="SAM" id="MobiDB-lite"/>
    </source>
</evidence>
<reference evidence="3" key="1">
    <citation type="journal article" date="2015" name="MBio">
        <title>Genome-Resolved Metagenomic Analysis Reveals Roles for Candidate Phyla and Other Microbial Community Members in Biogeochemical Transformations in Oil Reservoirs.</title>
        <authorList>
            <person name="Hu P."/>
            <person name="Tom L."/>
            <person name="Singh A."/>
            <person name="Thomas B.C."/>
            <person name="Baker B.J."/>
            <person name="Piceno Y.M."/>
            <person name="Andersen G.L."/>
            <person name="Banfield J.F."/>
        </authorList>
    </citation>
    <scope>NUCLEOTIDE SEQUENCE [LARGE SCALE GENOMIC DNA]</scope>
</reference>
<sequence length="192" mass="20912">IGREFSRNRSTPSGVVYGDPGVLSLLISRKAARQIGLCPINSLSQNDPVNNCGRRRRRLHRCGGSPSRFAKRPGERPARPSGDPGTVYAGDSRVGVRFVSVAERKHPLFFAHPAECRIYSGIAVSEVASVHQLRTPDSLHGTSRSMLSGIESSVLSVRNGFSPLPFFLTEESISSFSGTSPGRVKECDRIYK</sequence>
<name>A0A117ME62_9EURY</name>
<evidence type="ECO:0000313" key="2">
    <source>
        <dbReference type="EMBL" id="KUK99204.1"/>
    </source>
</evidence>
<feature type="region of interest" description="Disordered" evidence="1">
    <location>
        <begin position="58"/>
        <end position="86"/>
    </location>
</feature>
<proteinExistence type="predicted"/>